<evidence type="ECO:0000256" key="11">
    <source>
        <dbReference type="SAM" id="Phobius"/>
    </source>
</evidence>
<gene>
    <name evidence="14" type="ORF">CVT23_17725</name>
</gene>
<dbReference type="Pfam" id="PF13756">
    <property type="entry name" value="Stimulus_sens_1"/>
    <property type="match status" value="1"/>
</dbReference>
<dbReference type="SMART" id="SM00388">
    <property type="entry name" value="HisKA"/>
    <property type="match status" value="1"/>
</dbReference>
<evidence type="ECO:0000259" key="13">
    <source>
        <dbReference type="PROSITE" id="PS50885"/>
    </source>
</evidence>
<dbReference type="InterPro" id="IPR025908">
    <property type="entry name" value="Sensor_TM1"/>
</dbReference>
<dbReference type="OrthoDB" id="9805942at2"/>
<keyword evidence="8 11" id="KW-1133">Transmembrane helix</keyword>
<dbReference type="Gene3D" id="6.10.340.10">
    <property type="match status" value="1"/>
</dbReference>
<name>A0A2M9FXM8_9PROT</name>
<feature type="domain" description="Histidine kinase" evidence="12">
    <location>
        <begin position="302"/>
        <end position="527"/>
    </location>
</feature>
<evidence type="ECO:0000256" key="4">
    <source>
        <dbReference type="ARBA" id="ARBA00022553"/>
    </source>
</evidence>
<keyword evidence="5" id="KW-0808">Transferase</keyword>
<dbReference type="RefSeq" id="WP_109794663.1">
    <property type="nucleotide sequence ID" value="NZ_PHIG01000047.1"/>
</dbReference>
<comment type="subcellular location">
    <subcellularLocation>
        <location evidence="2">Membrane</location>
    </subcellularLocation>
</comment>
<dbReference type="InterPro" id="IPR003660">
    <property type="entry name" value="HAMP_dom"/>
</dbReference>
<evidence type="ECO:0000256" key="1">
    <source>
        <dbReference type="ARBA" id="ARBA00000085"/>
    </source>
</evidence>
<dbReference type="Gene3D" id="3.30.565.10">
    <property type="entry name" value="Histidine kinase-like ATPase, C-terminal domain"/>
    <property type="match status" value="1"/>
</dbReference>
<dbReference type="GO" id="GO:0000155">
    <property type="term" value="F:phosphorelay sensor kinase activity"/>
    <property type="evidence" value="ECO:0007669"/>
    <property type="project" value="InterPro"/>
</dbReference>
<dbReference type="AlphaFoldDB" id="A0A2M9FXM8"/>
<dbReference type="PANTHER" id="PTHR45436">
    <property type="entry name" value="SENSOR HISTIDINE KINASE YKOH"/>
    <property type="match status" value="1"/>
</dbReference>
<dbReference type="Proteomes" id="UP000229498">
    <property type="component" value="Unassembled WGS sequence"/>
</dbReference>
<dbReference type="InterPro" id="IPR036097">
    <property type="entry name" value="HisK_dim/P_sf"/>
</dbReference>
<sequence length="532" mass="58796">MSPLARRILTINLPAFLVLVGAWFYLDQYRAGLLEARQQALEKEAHLIAGALGEAALAGPIEDLRIDATLAPYILRRAVVTTNARARLFDSNGRLMVDSRRLPASDRDVEARRLFDPDRSIWPLSLARDLWDRAMNWLPRRGEYPAYDEVSLSSDWTWPGIATALQGGDARQVWTLPDGRLLIGTAVPVQALKRVLGAVVLTVDSAEIDAAVRREQVGTLAVFAVAALITFLLSVFLSRSIIRPVQRLSQAADKVRNQGGQSADIPDLRNRHDEIGDLSVSLREMTSALNARVGAIETFAADVAHELKNPLTSLRSAVETLERAEKPEHREQLSRIILQDLARMNRLISEISDASRIDAEMGRIEREPVDIGRMVVDLQEVLQSPRPDIRIDIEVERDRSLMVLGAEHRLGQVLRNLVDNAVSFSPAGGRVLVTVRRDRADVVMSVEDQGPGVPEEARAKIFERFYSERPSGEDFGSHSGLGLNICRQIIEAHGGTIEVENIREVGKHGLLVGIRGARFTIRIPALARGGEG</sequence>
<evidence type="ECO:0000256" key="6">
    <source>
        <dbReference type="ARBA" id="ARBA00022692"/>
    </source>
</evidence>
<keyword evidence="7 14" id="KW-0418">Kinase</keyword>
<dbReference type="InterPro" id="IPR050428">
    <property type="entry name" value="TCS_sensor_his_kinase"/>
</dbReference>
<evidence type="ECO:0000259" key="12">
    <source>
        <dbReference type="PROSITE" id="PS50109"/>
    </source>
</evidence>
<proteinExistence type="predicted"/>
<dbReference type="SMART" id="SM00304">
    <property type="entry name" value="HAMP"/>
    <property type="match status" value="1"/>
</dbReference>
<dbReference type="CDD" id="cd06225">
    <property type="entry name" value="HAMP"/>
    <property type="match status" value="1"/>
</dbReference>
<dbReference type="InterPro" id="IPR036890">
    <property type="entry name" value="HATPase_C_sf"/>
</dbReference>
<dbReference type="Pfam" id="PF00512">
    <property type="entry name" value="HisKA"/>
    <property type="match status" value="1"/>
</dbReference>
<keyword evidence="4" id="KW-0597">Phosphoprotein</keyword>
<dbReference type="InterPro" id="IPR004358">
    <property type="entry name" value="Sig_transdc_His_kin-like_C"/>
</dbReference>
<evidence type="ECO:0000256" key="10">
    <source>
        <dbReference type="ARBA" id="ARBA00023136"/>
    </source>
</evidence>
<comment type="caution">
    <text evidence="14">The sequence shown here is derived from an EMBL/GenBank/DDBJ whole genome shotgun (WGS) entry which is preliminary data.</text>
</comment>
<dbReference type="InterPro" id="IPR025919">
    <property type="entry name" value="Stimulus_sens_dom"/>
</dbReference>
<dbReference type="SUPFAM" id="SSF55874">
    <property type="entry name" value="ATPase domain of HSP90 chaperone/DNA topoisomerase II/histidine kinase"/>
    <property type="match status" value="1"/>
</dbReference>
<dbReference type="PANTHER" id="PTHR45436:SF5">
    <property type="entry name" value="SENSOR HISTIDINE KINASE TRCS"/>
    <property type="match status" value="1"/>
</dbReference>
<dbReference type="InterPro" id="IPR005467">
    <property type="entry name" value="His_kinase_dom"/>
</dbReference>
<organism evidence="14 15">
    <name type="scientific">Minwuia thermotolerans</name>
    <dbReference type="NCBI Taxonomy" id="2056226"/>
    <lineage>
        <taxon>Bacteria</taxon>
        <taxon>Pseudomonadati</taxon>
        <taxon>Pseudomonadota</taxon>
        <taxon>Alphaproteobacteria</taxon>
        <taxon>Minwuiales</taxon>
        <taxon>Minwuiaceae</taxon>
        <taxon>Minwuia</taxon>
    </lineage>
</organism>
<dbReference type="Pfam" id="PF02518">
    <property type="entry name" value="HATPase_c"/>
    <property type="match status" value="1"/>
</dbReference>
<dbReference type="SMART" id="SM00387">
    <property type="entry name" value="HATPase_c"/>
    <property type="match status" value="1"/>
</dbReference>
<dbReference type="CDD" id="cd00082">
    <property type="entry name" value="HisKA"/>
    <property type="match status" value="1"/>
</dbReference>
<evidence type="ECO:0000256" key="9">
    <source>
        <dbReference type="ARBA" id="ARBA00023012"/>
    </source>
</evidence>
<dbReference type="SUPFAM" id="SSF47384">
    <property type="entry name" value="Homodimeric domain of signal transducing histidine kinase"/>
    <property type="match status" value="1"/>
</dbReference>
<evidence type="ECO:0000313" key="15">
    <source>
        <dbReference type="Proteomes" id="UP000229498"/>
    </source>
</evidence>
<evidence type="ECO:0000256" key="5">
    <source>
        <dbReference type="ARBA" id="ARBA00022679"/>
    </source>
</evidence>
<evidence type="ECO:0000256" key="2">
    <source>
        <dbReference type="ARBA" id="ARBA00004370"/>
    </source>
</evidence>
<dbReference type="InterPro" id="IPR003661">
    <property type="entry name" value="HisK_dim/P_dom"/>
</dbReference>
<dbReference type="GO" id="GO:0016020">
    <property type="term" value="C:membrane"/>
    <property type="evidence" value="ECO:0007669"/>
    <property type="project" value="UniProtKB-SubCell"/>
</dbReference>
<dbReference type="PRINTS" id="PR00344">
    <property type="entry name" value="BCTRLSENSOR"/>
</dbReference>
<feature type="domain" description="HAMP" evidence="13">
    <location>
        <begin position="239"/>
        <end position="294"/>
    </location>
</feature>
<dbReference type="PROSITE" id="PS50109">
    <property type="entry name" value="HIS_KIN"/>
    <property type="match status" value="1"/>
</dbReference>
<dbReference type="InterPro" id="IPR003594">
    <property type="entry name" value="HATPase_dom"/>
</dbReference>
<dbReference type="EMBL" id="PHIG01000047">
    <property type="protein sequence ID" value="PJK28216.1"/>
    <property type="molecule type" value="Genomic_DNA"/>
</dbReference>
<keyword evidence="6 11" id="KW-0812">Transmembrane</keyword>
<keyword evidence="10 11" id="KW-0472">Membrane</keyword>
<accession>A0A2M9FXM8</accession>
<dbReference type="Pfam" id="PF00672">
    <property type="entry name" value="HAMP"/>
    <property type="match status" value="1"/>
</dbReference>
<comment type="catalytic activity">
    <reaction evidence="1">
        <text>ATP + protein L-histidine = ADP + protein N-phospho-L-histidine.</text>
        <dbReference type="EC" id="2.7.13.3"/>
    </reaction>
</comment>
<feature type="transmembrane region" description="Helical" evidence="11">
    <location>
        <begin position="217"/>
        <end position="237"/>
    </location>
</feature>
<dbReference type="Pfam" id="PF13755">
    <property type="entry name" value="Sensor_TM1"/>
    <property type="match status" value="1"/>
</dbReference>
<dbReference type="SUPFAM" id="SSF158472">
    <property type="entry name" value="HAMP domain-like"/>
    <property type="match status" value="1"/>
</dbReference>
<keyword evidence="15" id="KW-1185">Reference proteome</keyword>
<dbReference type="PROSITE" id="PS50885">
    <property type="entry name" value="HAMP"/>
    <property type="match status" value="1"/>
</dbReference>
<evidence type="ECO:0000256" key="8">
    <source>
        <dbReference type="ARBA" id="ARBA00022989"/>
    </source>
</evidence>
<evidence type="ECO:0000313" key="14">
    <source>
        <dbReference type="EMBL" id="PJK28216.1"/>
    </source>
</evidence>
<keyword evidence="9" id="KW-0902">Two-component regulatory system</keyword>
<reference evidence="14 15" key="1">
    <citation type="submission" date="2017-11" db="EMBL/GenBank/DDBJ databases">
        <title>Draft genome sequence of Rhizobiales bacterium SY3-13.</title>
        <authorList>
            <person name="Sun C."/>
        </authorList>
    </citation>
    <scope>NUCLEOTIDE SEQUENCE [LARGE SCALE GENOMIC DNA]</scope>
    <source>
        <strain evidence="14 15">SY3-13</strain>
    </source>
</reference>
<evidence type="ECO:0000256" key="3">
    <source>
        <dbReference type="ARBA" id="ARBA00012438"/>
    </source>
</evidence>
<protein>
    <recommendedName>
        <fullName evidence="3">histidine kinase</fullName>
        <ecNumber evidence="3">2.7.13.3</ecNumber>
    </recommendedName>
</protein>
<feature type="transmembrane region" description="Helical" evidence="11">
    <location>
        <begin position="7"/>
        <end position="26"/>
    </location>
</feature>
<evidence type="ECO:0000256" key="7">
    <source>
        <dbReference type="ARBA" id="ARBA00022777"/>
    </source>
</evidence>
<dbReference type="Gene3D" id="1.10.287.130">
    <property type="match status" value="1"/>
</dbReference>
<dbReference type="EC" id="2.7.13.3" evidence="3"/>